<gene>
    <name evidence="7" type="primary">LOC112551539</name>
</gene>
<protein>
    <submittedName>
        <fullName evidence="7">C-type lectin domain family 7 member A-like</fullName>
    </submittedName>
</protein>
<feature type="compositionally biased region" description="Polar residues" evidence="3">
    <location>
        <begin position="87"/>
        <end position="96"/>
    </location>
</feature>
<dbReference type="InterPro" id="IPR001304">
    <property type="entry name" value="C-type_lectin-like"/>
</dbReference>
<dbReference type="SUPFAM" id="SSF56436">
    <property type="entry name" value="C-type lectin-like"/>
    <property type="match status" value="1"/>
</dbReference>
<dbReference type="InterPro" id="IPR051379">
    <property type="entry name" value="C-type_Lectin_Receptor_IMM"/>
</dbReference>
<dbReference type="SMART" id="SM00034">
    <property type="entry name" value="CLECT"/>
    <property type="match status" value="1"/>
</dbReference>
<keyword evidence="4" id="KW-0812">Transmembrane</keyword>
<evidence type="ECO:0000256" key="2">
    <source>
        <dbReference type="ARBA" id="ARBA00022734"/>
    </source>
</evidence>
<dbReference type="InParanoid" id="A0A3Q0H9M1"/>
<dbReference type="PANTHER" id="PTHR46746">
    <property type="entry name" value="KILLER CELL LECTIN-LIKE RECEPTOR SUBFAMILY F MEMBER 2"/>
    <property type="match status" value="1"/>
</dbReference>
<dbReference type="InterPro" id="IPR033992">
    <property type="entry name" value="NKR-like_CTLD"/>
</dbReference>
<evidence type="ECO:0000313" key="7">
    <source>
        <dbReference type="RefSeq" id="XP_025068764.1"/>
    </source>
</evidence>
<keyword evidence="4" id="KW-0472">Membrane</keyword>
<dbReference type="AlphaFoldDB" id="A0A3Q0H9M1"/>
<accession>A0A3Q0H9M1</accession>
<dbReference type="GO" id="GO:0005886">
    <property type="term" value="C:plasma membrane"/>
    <property type="evidence" value="ECO:0007669"/>
    <property type="project" value="TreeGrafter"/>
</dbReference>
<evidence type="ECO:0000259" key="5">
    <source>
        <dbReference type="PROSITE" id="PS50041"/>
    </source>
</evidence>
<keyword evidence="4" id="KW-1133">Transmembrane helix</keyword>
<feature type="region of interest" description="Disordered" evidence="3">
    <location>
        <begin position="87"/>
        <end position="165"/>
    </location>
</feature>
<dbReference type="InterPro" id="IPR016187">
    <property type="entry name" value="CTDL_fold"/>
</dbReference>
<proteinExistence type="predicted"/>
<dbReference type="CDD" id="cd03593">
    <property type="entry name" value="CLECT_NK_receptors_like"/>
    <property type="match status" value="1"/>
</dbReference>
<dbReference type="Pfam" id="PF00059">
    <property type="entry name" value="Lectin_C"/>
    <property type="match status" value="1"/>
</dbReference>
<organism evidence="6 7">
    <name type="scientific">Alligator sinensis</name>
    <name type="common">Chinese alligator</name>
    <dbReference type="NCBI Taxonomy" id="38654"/>
    <lineage>
        <taxon>Eukaryota</taxon>
        <taxon>Metazoa</taxon>
        <taxon>Chordata</taxon>
        <taxon>Craniata</taxon>
        <taxon>Vertebrata</taxon>
        <taxon>Euteleostomi</taxon>
        <taxon>Archelosauria</taxon>
        <taxon>Archosauria</taxon>
        <taxon>Crocodylia</taxon>
        <taxon>Alligatoridae</taxon>
        <taxon>Alligatorinae</taxon>
        <taxon>Alligator</taxon>
    </lineage>
</organism>
<evidence type="ECO:0000256" key="4">
    <source>
        <dbReference type="SAM" id="Phobius"/>
    </source>
</evidence>
<keyword evidence="6" id="KW-1185">Reference proteome</keyword>
<name>A0A3Q0H9M1_ALLSI</name>
<feature type="compositionally biased region" description="Polar residues" evidence="3">
    <location>
        <begin position="113"/>
        <end position="162"/>
    </location>
</feature>
<keyword evidence="2" id="KW-0430">Lectin</keyword>
<feature type="domain" description="C-type lectin" evidence="5">
    <location>
        <begin position="169"/>
        <end position="271"/>
    </location>
</feature>
<dbReference type="Proteomes" id="UP000189705">
    <property type="component" value="Unplaced"/>
</dbReference>
<dbReference type="KEGG" id="asn:112551539"/>
<dbReference type="GO" id="GO:0030246">
    <property type="term" value="F:carbohydrate binding"/>
    <property type="evidence" value="ECO:0007669"/>
    <property type="project" value="UniProtKB-KW"/>
</dbReference>
<dbReference type="Gene3D" id="3.10.100.10">
    <property type="entry name" value="Mannose-Binding Protein A, subunit A"/>
    <property type="match status" value="1"/>
</dbReference>
<evidence type="ECO:0000313" key="6">
    <source>
        <dbReference type="Proteomes" id="UP000189705"/>
    </source>
</evidence>
<sequence>MSENIIYTDLNFPAVAGLGSRLVKDNDTQAGPMSQEVNITTKEPSQPKPGGRCCSKVCALALVVVTVFLLATGVTLIVVLSQAQKSSGQQTHSAATTARERGLPSTPVPSEPRSISKTSKDLPTTQGPSKQYTVTVSETSKGLPTSQGPSKLQTVSKTQKSCPSGWRENGTSCYFFSEGKDKKSWNASMEECKKNGSKLVIINSKDELDFLNRTSRNYYYFLGLMYSNTTRKWNWIDDTELDTDIFNIKRNFSDYFCAVVGHNRVASADCNGSSTTDYMCEKAVK</sequence>
<reference evidence="7" key="1">
    <citation type="submission" date="2025-08" db="UniProtKB">
        <authorList>
            <consortium name="RefSeq"/>
        </authorList>
    </citation>
    <scope>IDENTIFICATION</scope>
</reference>
<feature type="transmembrane region" description="Helical" evidence="4">
    <location>
        <begin position="57"/>
        <end position="80"/>
    </location>
</feature>
<dbReference type="RefSeq" id="XP_025068764.1">
    <property type="nucleotide sequence ID" value="XM_025212979.1"/>
</dbReference>
<comment type="subcellular location">
    <subcellularLocation>
        <location evidence="1">Membrane</location>
        <topology evidence="1">Single-pass membrane protein</topology>
    </subcellularLocation>
</comment>
<dbReference type="PROSITE" id="PS50041">
    <property type="entry name" value="C_TYPE_LECTIN_2"/>
    <property type="match status" value="1"/>
</dbReference>
<evidence type="ECO:0000256" key="1">
    <source>
        <dbReference type="ARBA" id="ARBA00004167"/>
    </source>
</evidence>
<dbReference type="PANTHER" id="PTHR46746:SF3">
    <property type="entry name" value="C-TYPE LECTIN DOMAIN-CONTAINING PROTEIN-RELATED"/>
    <property type="match status" value="1"/>
</dbReference>
<dbReference type="InterPro" id="IPR016186">
    <property type="entry name" value="C-type_lectin-like/link_sf"/>
</dbReference>
<dbReference type="STRING" id="38654.A0A3Q0H9M1"/>
<dbReference type="GeneID" id="112551539"/>
<evidence type="ECO:0000256" key="3">
    <source>
        <dbReference type="SAM" id="MobiDB-lite"/>
    </source>
</evidence>